<reference evidence="14 15" key="1">
    <citation type="journal article" date="2018" name="Nat. Genet.">
        <title>The Rosa genome provides new insights in the design of modern roses.</title>
        <authorList>
            <person name="Bendahmane M."/>
        </authorList>
    </citation>
    <scope>NUCLEOTIDE SEQUENCE [LARGE SCALE GENOMIC DNA]</scope>
    <source>
        <strain evidence="15">cv. Old Blush</strain>
    </source>
</reference>
<feature type="binding site" evidence="10">
    <location>
        <position position="131"/>
    </location>
    <ligand>
        <name>ATP</name>
        <dbReference type="ChEBI" id="CHEBI:30616"/>
    </ligand>
</feature>
<keyword evidence="4" id="KW-0732">Signal</keyword>
<evidence type="ECO:0000256" key="2">
    <source>
        <dbReference type="ARBA" id="ARBA00022679"/>
    </source>
</evidence>
<evidence type="ECO:0000256" key="7">
    <source>
        <dbReference type="ARBA" id="ARBA00022840"/>
    </source>
</evidence>
<dbReference type="FunFam" id="1.10.510.10:FF:000537">
    <property type="entry name" value="Putative receptor-like protein kinase"/>
    <property type="match status" value="1"/>
</dbReference>
<evidence type="ECO:0000256" key="5">
    <source>
        <dbReference type="ARBA" id="ARBA00022741"/>
    </source>
</evidence>
<evidence type="ECO:0000256" key="1">
    <source>
        <dbReference type="ARBA" id="ARBA00004167"/>
    </source>
</evidence>
<evidence type="ECO:0000256" key="12">
    <source>
        <dbReference type="SAM" id="Phobius"/>
    </source>
</evidence>
<proteinExistence type="inferred from homology"/>
<dbReference type="PANTHER" id="PTHR47974">
    <property type="entry name" value="OS07G0415500 PROTEIN"/>
    <property type="match status" value="1"/>
</dbReference>
<keyword evidence="2 14" id="KW-0808">Transferase</keyword>
<dbReference type="Proteomes" id="UP000238479">
    <property type="component" value="Chromosome 2"/>
</dbReference>
<dbReference type="Gene3D" id="1.10.510.10">
    <property type="entry name" value="Transferase(Phosphotransferase) domain 1"/>
    <property type="match status" value="1"/>
</dbReference>
<evidence type="ECO:0000256" key="11">
    <source>
        <dbReference type="RuleBase" id="RU000304"/>
    </source>
</evidence>
<dbReference type="PROSITE" id="PS00107">
    <property type="entry name" value="PROTEIN_KINASE_ATP"/>
    <property type="match status" value="1"/>
</dbReference>
<dbReference type="SUPFAM" id="SSF56112">
    <property type="entry name" value="Protein kinase-like (PK-like)"/>
    <property type="match status" value="1"/>
</dbReference>
<comment type="caution">
    <text evidence="14">The sequence shown here is derived from an EMBL/GenBank/DDBJ whole genome shotgun (WGS) entry which is preliminary data.</text>
</comment>
<dbReference type="InterPro" id="IPR017441">
    <property type="entry name" value="Protein_kinase_ATP_BS"/>
</dbReference>
<dbReference type="OrthoDB" id="2418081at2759"/>
<organism evidence="14 15">
    <name type="scientific">Rosa chinensis</name>
    <name type="common">China rose</name>
    <dbReference type="NCBI Taxonomy" id="74649"/>
    <lineage>
        <taxon>Eukaryota</taxon>
        <taxon>Viridiplantae</taxon>
        <taxon>Streptophyta</taxon>
        <taxon>Embryophyta</taxon>
        <taxon>Tracheophyta</taxon>
        <taxon>Spermatophyta</taxon>
        <taxon>Magnoliopsida</taxon>
        <taxon>eudicotyledons</taxon>
        <taxon>Gunneridae</taxon>
        <taxon>Pentapetalae</taxon>
        <taxon>rosids</taxon>
        <taxon>fabids</taxon>
        <taxon>Rosales</taxon>
        <taxon>Rosaceae</taxon>
        <taxon>Rosoideae</taxon>
        <taxon>Rosoideae incertae sedis</taxon>
        <taxon>Rosa</taxon>
    </lineage>
</organism>
<dbReference type="InterPro" id="IPR000719">
    <property type="entry name" value="Prot_kinase_dom"/>
</dbReference>
<dbReference type="Gene3D" id="3.30.200.20">
    <property type="entry name" value="Phosphorylase Kinase, domain 1"/>
    <property type="match status" value="1"/>
</dbReference>
<evidence type="ECO:0000256" key="9">
    <source>
        <dbReference type="ARBA" id="ARBA00023136"/>
    </source>
</evidence>
<name>A0A2P6RJ60_ROSCH</name>
<feature type="domain" description="Protein kinase" evidence="13">
    <location>
        <begin position="103"/>
        <end position="392"/>
    </location>
</feature>
<dbReference type="InterPro" id="IPR008271">
    <property type="entry name" value="Ser/Thr_kinase_AS"/>
</dbReference>
<keyword evidence="7 10" id="KW-0067">ATP-binding</keyword>
<dbReference type="PROSITE" id="PS50011">
    <property type="entry name" value="PROTEIN_KINASE_DOM"/>
    <property type="match status" value="1"/>
</dbReference>
<accession>A0A2P6RJ60</accession>
<comment type="similarity">
    <text evidence="11">Belongs to the protein kinase superfamily.</text>
</comment>
<evidence type="ECO:0000313" key="14">
    <source>
        <dbReference type="EMBL" id="PRQ46455.1"/>
    </source>
</evidence>
<feature type="transmembrane region" description="Helical" evidence="12">
    <location>
        <begin position="34"/>
        <end position="54"/>
    </location>
</feature>
<evidence type="ECO:0000313" key="15">
    <source>
        <dbReference type="Proteomes" id="UP000238479"/>
    </source>
</evidence>
<dbReference type="PANTHER" id="PTHR47974:SF9">
    <property type="entry name" value="RECEPTOR-LIKE SERINE_THREONINE-PROTEIN KINASE"/>
    <property type="match status" value="1"/>
</dbReference>
<dbReference type="OMA" id="DENHRAI"/>
<feature type="transmembrane region" description="Helical" evidence="12">
    <location>
        <begin position="7"/>
        <end position="28"/>
    </location>
</feature>
<keyword evidence="11" id="KW-0723">Serine/threonine-protein kinase</keyword>
<keyword evidence="5 10" id="KW-0547">Nucleotide-binding</keyword>
<dbReference type="SMART" id="SM00220">
    <property type="entry name" value="S_TKc"/>
    <property type="match status" value="1"/>
</dbReference>
<evidence type="ECO:0000256" key="10">
    <source>
        <dbReference type="PROSITE-ProRule" id="PRU10141"/>
    </source>
</evidence>
<dbReference type="Gramene" id="PRQ46455">
    <property type="protein sequence ID" value="PRQ46455"/>
    <property type="gene ID" value="RchiOBHm_Chr2g0089251"/>
</dbReference>
<keyword evidence="15" id="KW-1185">Reference proteome</keyword>
<sequence length="459" mass="51961">MEDKKANIIAASSVITLIIFIIVARVCLKLSSTFFLICGAGIAVIIAVFAWLLIRHHYNYRRKQMESQYKSEGRELRIEYSFLRKVAGVPTKFRYNELEEATDNFQALLGQGASAKVFKGILSDGTPVAVKRLDVEERGDREFRSEVSAIASLQHVNLVRLLGYCCVNPAGPRFLVYDFISNGSLDSWIFNRKVRPNPRGGCLSWDLRYRVAIDVAKALSYLHHDCRKRILHLDVKPENILLDENFRGIVADFGLSKLMGRDESNVMTTIRGTRGYLAPEWLLEHGISEKSDTYSYGMVLLEMIGGRRNVSFIEKGTHGKSHRKWQYFPKTVNEKMREGKLMEIVDQRLLDSGGIDERELKRLVHVAIWCIQERASLRPSMSHVVEMLEGGLVVEQPPDTQMTIVDFLTVDEEESQPQINGHHRPDIAAALAARQVDSNNENLSAAYSYANAMSAITPR</sequence>
<keyword evidence="8 12" id="KW-1133">Transmembrane helix</keyword>
<keyword evidence="6" id="KW-0418">Kinase</keyword>
<dbReference type="PROSITE" id="PS00108">
    <property type="entry name" value="PROTEIN_KINASE_ST"/>
    <property type="match status" value="1"/>
</dbReference>
<dbReference type="Pfam" id="PF00069">
    <property type="entry name" value="Pkinase"/>
    <property type="match status" value="1"/>
</dbReference>
<evidence type="ECO:0000256" key="4">
    <source>
        <dbReference type="ARBA" id="ARBA00022729"/>
    </source>
</evidence>
<protein>
    <recommendedName>
        <fullName evidence="13">Protein kinase domain-containing protein</fullName>
    </recommendedName>
</protein>
<evidence type="ECO:0000259" key="13">
    <source>
        <dbReference type="PROSITE" id="PS50011"/>
    </source>
</evidence>
<keyword evidence="3 12" id="KW-0812">Transmembrane</keyword>
<dbReference type="InterPro" id="IPR011009">
    <property type="entry name" value="Kinase-like_dom_sf"/>
</dbReference>
<evidence type="ECO:0000256" key="3">
    <source>
        <dbReference type="ARBA" id="ARBA00022692"/>
    </source>
</evidence>
<dbReference type="EMBL" id="PDCK01000040">
    <property type="protein sequence ID" value="PRQ46455.1"/>
    <property type="molecule type" value="Genomic_DNA"/>
</dbReference>
<comment type="subcellular location">
    <subcellularLocation>
        <location evidence="1">Membrane</location>
        <topology evidence="1">Single-pass membrane protein</topology>
    </subcellularLocation>
</comment>
<dbReference type="AlphaFoldDB" id="A0A2P6RJ60"/>
<dbReference type="STRING" id="74649.A0A2P6RJ60"/>
<dbReference type="GO" id="GO:0004674">
    <property type="term" value="F:protein serine/threonine kinase activity"/>
    <property type="evidence" value="ECO:0007669"/>
    <property type="project" value="UniProtKB-KW"/>
</dbReference>
<gene>
    <name evidence="14" type="ORF">RchiOBHm_Chr2g0089251</name>
</gene>
<evidence type="ECO:0000256" key="8">
    <source>
        <dbReference type="ARBA" id="ARBA00022989"/>
    </source>
</evidence>
<dbReference type="CDD" id="cd14066">
    <property type="entry name" value="STKc_IRAK"/>
    <property type="match status" value="1"/>
</dbReference>
<keyword evidence="9 12" id="KW-0472">Membrane</keyword>
<dbReference type="FunFam" id="3.30.200.20:FF:000483">
    <property type="entry name" value="Putative receptor-like protein kinase"/>
    <property type="match status" value="1"/>
</dbReference>
<dbReference type="GO" id="GO:0016020">
    <property type="term" value="C:membrane"/>
    <property type="evidence" value="ECO:0007669"/>
    <property type="project" value="UniProtKB-SubCell"/>
</dbReference>
<evidence type="ECO:0000256" key="6">
    <source>
        <dbReference type="ARBA" id="ARBA00022777"/>
    </source>
</evidence>
<dbReference type="GO" id="GO:0005524">
    <property type="term" value="F:ATP binding"/>
    <property type="evidence" value="ECO:0007669"/>
    <property type="project" value="UniProtKB-UniRule"/>
</dbReference>